<dbReference type="InterPro" id="IPR001087">
    <property type="entry name" value="GDSL"/>
</dbReference>
<keyword evidence="3" id="KW-0964">Secreted</keyword>
<evidence type="ECO:0000256" key="7">
    <source>
        <dbReference type="ARBA" id="ARBA00023098"/>
    </source>
</evidence>
<proteinExistence type="inferred from homology"/>
<protein>
    <submittedName>
        <fullName evidence="9">GDSL-lipase 1</fullName>
    </submittedName>
</protein>
<keyword evidence="7" id="KW-0443">Lipid metabolism</keyword>
<evidence type="ECO:0000256" key="1">
    <source>
        <dbReference type="ARBA" id="ARBA00004613"/>
    </source>
</evidence>
<dbReference type="PANTHER" id="PTHR45650:SF9">
    <property type="entry name" value="SGNH HYDROLASE-TYPE ESTERASE DOMAIN-CONTAINING PROTEIN"/>
    <property type="match status" value="1"/>
</dbReference>
<evidence type="ECO:0000313" key="10">
    <source>
        <dbReference type="Proteomes" id="UP001237642"/>
    </source>
</evidence>
<sequence>MACLILFLSYALSFIRVVYGAPQVPCLFTFGDSLADTGNNNNLKTTAKANFPPYGIDFPGGPTGRFTNGRTFADILGELLGFTDYPPPYVTSEGKDVRMGVNYASGGSGILPETGKNLGEVFSFDAQLTNHNVTISRINDAEGNDQNAPFLNKCIYLVGFGSNDYINNYMMPQVFPASRLYKPDQFAEILIGRYTTQLTNLYNLGARKIALFGLATIGCSPAIVSMAPDKSASGCVDKATLAIKEFNDRLKPLVDNLNKDLMGAHFVYVNSTNIAMANTELNEVLQVVFYTLQFHVAKHQSRMERALQMRHRALIEVHMCSSTHFIHPRKLGELTPFIGAQLAPGAGAGAGAAGIARAGAGVGVGATGLFQFSKILRVSFTLFLAAKCSCS</sequence>
<organism evidence="9 10">
    <name type="scientific">Heracleum sosnowskyi</name>
    <dbReference type="NCBI Taxonomy" id="360622"/>
    <lineage>
        <taxon>Eukaryota</taxon>
        <taxon>Viridiplantae</taxon>
        <taxon>Streptophyta</taxon>
        <taxon>Embryophyta</taxon>
        <taxon>Tracheophyta</taxon>
        <taxon>Spermatophyta</taxon>
        <taxon>Magnoliopsida</taxon>
        <taxon>eudicotyledons</taxon>
        <taxon>Gunneridae</taxon>
        <taxon>Pentapetalae</taxon>
        <taxon>asterids</taxon>
        <taxon>campanulids</taxon>
        <taxon>Apiales</taxon>
        <taxon>Apiaceae</taxon>
        <taxon>Apioideae</taxon>
        <taxon>apioid superclade</taxon>
        <taxon>Tordylieae</taxon>
        <taxon>Tordyliinae</taxon>
        <taxon>Heracleum</taxon>
    </lineage>
</organism>
<gene>
    <name evidence="9" type="ORF">POM88_019847</name>
</gene>
<dbReference type="GO" id="GO:0016042">
    <property type="term" value="P:lipid catabolic process"/>
    <property type="evidence" value="ECO:0007669"/>
    <property type="project" value="UniProtKB-KW"/>
</dbReference>
<keyword evidence="4 8" id="KW-0732">Signal</keyword>
<dbReference type="GO" id="GO:0005576">
    <property type="term" value="C:extracellular region"/>
    <property type="evidence" value="ECO:0007669"/>
    <property type="project" value="UniProtKB-SubCell"/>
</dbReference>
<dbReference type="Proteomes" id="UP001237642">
    <property type="component" value="Unassembled WGS sequence"/>
</dbReference>
<keyword evidence="10" id="KW-1185">Reference proteome</keyword>
<name>A0AAD8MR78_9APIA</name>
<dbReference type="Pfam" id="PF00657">
    <property type="entry name" value="Lipase_GDSL"/>
    <property type="match status" value="1"/>
</dbReference>
<reference evidence="9" key="2">
    <citation type="submission" date="2023-05" db="EMBL/GenBank/DDBJ databases">
        <authorList>
            <person name="Schelkunov M.I."/>
        </authorList>
    </citation>
    <scope>NUCLEOTIDE SEQUENCE</scope>
    <source>
        <strain evidence="9">Hsosn_3</strain>
        <tissue evidence="9">Leaf</tissue>
    </source>
</reference>
<comment type="caution">
    <text evidence="9">The sequence shown here is derived from an EMBL/GenBank/DDBJ whole genome shotgun (WGS) entry which is preliminary data.</text>
</comment>
<evidence type="ECO:0000256" key="8">
    <source>
        <dbReference type="SAM" id="SignalP"/>
    </source>
</evidence>
<dbReference type="GO" id="GO:0016788">
    <property type="term" value="F:hydrolase activity, acting on ester bonds"/>
    <property type="evidence" value="ECO:0007669"/>
    <property type="project" value="InterPro"/>
</dbReference>
<dbReference type="InterPro" id="IPR051238">
    <property type="entry name" value="GDSL_esterase/lipase"/>
</dbReference>
<dbReference type="EMBL" id="JAUIZM010000005">
    <property type="protein sequence ID" value="KAK1382112.1"/>
    <property type="molecule type" value="Genomic_DNA"/>
</dbReference>
<dbReference type="CDD" id="cd01837">
    <property type="entry name" value="SGNH_plant_lipase_like"/>
    <property type="match status" value="1"/>
</dbReference>
<feature type="chain" id="PRO_5042283534" evidence="8">
    <location>
        <begin position="21"/>
        <end position="391"/>
    </location>
</feature>
<keyword evidence="6" id="KW-0442">Lipid degradation</keyword>
<evidence type="ECO:0000313" key="9">
    <source>
        <dbReference type="EMBL" id="KAK1382112.1"/>
    </source>
</evidence>
<evidence type="ECO:0000256" key="5">
    <source>
        <dbReference type="ARBA" id="ARBA00022801"/>
    </source>
</evidence>
<evidence type="ECO:0000256" key="2">
    <source>
        <dbReference type="ARBA" id="ARBA00008668"/>
    </source>
</evidence>
<dbReference type="AlphaFoldDB" id="A0AAD8MR78"/>
<evidence type="ECO:0000256" key="3">
    <source>
        <dbReference type="ARBA" id="ARBA00022525"/>
    </source>
</evidence>
<reference evidence="9" key="1">
    <citation type="submission" date="2023-02" db="EMBL/GenBank/DDBJ databases">
        <title>Genome of toxic invasive species Heracleum sosnowskyi carries increased number of genes despite the absence of recent whole-genome duplications.</title>
        <authorList>
            <person name="Schelkunov M."/>
            <person name="Shtratnikova V."/>
            <person name="Makarenko M."/>
            <person name="Klepikova A."/>
            <person name="Omelchenko D."/>
            <person name="Novikova G."/>
            <person name="Obukhova E."/>
            <person name="Bogdanov V."/>
            <person name="Penin A."/>
            <person name="Logacheva M."/>
        </authorList>
    </citation>
    <scope>NUCLEOTIDE SEQUENCE</scope>
    <source>
        <strain evidence="9">Hsosn_3</strain>
        <tissue evidence="9">Leaf</tissue>
    </source>
</reference>
<evidence type="ECO:0000256" key="6">
    <source>
        <dbReference type="ARBA" id="ARBA00022963"/>
    </source>
</evidence>
<dbReference type="PANTHER" id="PTHR45650">
    <property type="entry name" value="GDSL-LIKE LIPASE/ACYLHYDROLASE-RELATED"/>
    <property type="match status" value="1"/>
</dbReference>
<evidence type="ECO:0000256" key="4">
    <source>
        <dbReference type="ARBA" id="ARBA00022729"/>
    </source>
</evidence>
<dbReference type="Gene3D" id="3.40.50.1110">
    <property type="entry name" value="SGNH hydrolase"/>
    <property type="match status" value="1"/>
</dbReference>
<dbReference type="InterPro" id="IPR036514">
    <property type="entry name" value="SGNH_hydro_sf"/>
</dbReference>
<accession>A0AAD8MR78</accession>
<feature type="signal peptide" evidence="8">
    <location>
        <begin position="1"/>
        <end position="20"/>
    </location>
</feature>
<dbReference type="InterPro" id="IPR035669">
    <property type="entry name" value="SGNH_plant_lipase-like"/>
</dbReference>
<keyword evidence="5" id="KW-0378">Hydrolase</keyword>
<comment type="subcellular location">
    <subcellularLocation>
        <location evidence="1">Secreted</location>
    </subcellularLocation>
</comment>
<comment type="similarity">
    <text evidence="2">Belongs to the 'GDSL' lipolytic enzyme family.</text>
</comment>